<dbReference type="Proteomes" id="UP000199029">
    <property type="component" value="Unassembled WGS sequence"/>
</dbReference>
<dbReference type="OrthoDB" id="2084678at2"/>
<evidence type="ECO:0000313" key="2">
    <source>
        <dbReference type="EMBL" id="SFQ81235.1"/>
    </source>
</evidence>
<evidence type="ECO:0000259" key="1">
    <source>
        <dbReference type="Pfam" id="PF13577"/>
    </source>
</evidence>
<keyword evidence="3" id="KW-1185">Reference proteome</keyword>
<accession>A0A1I6BJY1</accession>
<reference evidence="3" key="1">
    <citation type="submission" date="2016-10" db="EMBL/GenBank/DDBJ databases">
        <authorList>
            <person name="Varghese N."/>
            <person name="Submissions S."/>
        </authorList>
    </citation>
    <scope>NUCLEOTIDE SEQUENCE [LARGE SCALE GENOMIC DNA]</scope>
    <source>
        <strain evidence="3">OR362-8,ATCC BAA-1266,JCM 13504</strain>
    </source>
</reference>
<dbReference type="InterPro" id="IPR032710">
    <property type="entry name" value="NTF2-like_dom_sf"/>
</dbReference>
<proteinExistence type="predicted"/>
<dbReference type="AlphaFoldDB" id="A0A1I6BJY1"/>
<dbReference type="Pfam" id="PF13577">
    <property type="entry name" value="SnoaL_4"/>
    <property type="match status" value="1"/>
</dbReference>
<protein>
    <submittedName>
        <fullName evidence="2">SnoaL-like domain-containing protein</fullName>
    </submittedName>
</protein>
<dbReference type="InterPro" id="IPR037401">
    <property type="entry name" value="SnoaL-like"/>
</dbReference>
<dbReference type="EMBL" id="FOXS01000009">
    <property type="protein sequence ID" value="SFQ81235.1"/>
    <property type="molecule type" value="Genomic_DNA"/>
</dbReference>
<gene>
    <name evidence="2" type="ORF">SAMN04515668_4635</name>
</gene>
<dbReference type="RefSeq" id="WP_092678674.1">
    <property type="nucleotide sequence ID" value="NZ_FOXS01000009.1"/>
</dbReference>
<sequence length="149" mass="17137">MDFHHMKDEFEIHKLAEQYADAANRVDVALFRSLWTADAEWIIGPPISRQFVGLDNVVAAFEHLLGSWDFFVQLSTSAHITVHGPTATANFYVNEIARGWPDGTNSNFNLARYTDALVKVDDRWRFQKRDYRVLYLDQTPLTGTAFRAE</sequence>
<dbReference type="STRING" id="1227077.SAMN04515668_4635"/>
<dbReference type="SUPFAM" id="SSF54427">
    <property type="entry name" value="NTF2-like"/>
    <property type="match status" value="1"/>
</dbReference>
<feature type="domain" description="SnoaL-like" evidence="1">
    <location>
        <begin position="6"/>
        <end position="130"/>
    </location>
</feature>
<name>A0A1I6BJY1_HYMAR</name>
<evidence type="ECO:0000313" key="3">
    <source>
        <dbReference type="Proteomes" id="UP000199029"/>
    </source>
</evidence>
<dbReference type="Gene3D" id="3.10.450.50">
    <property type="match status" value="1"/>
</dbReference>
<organism evidence="2 3">
    <name type="scientific">Hymenobacter arizonensis</name>
    <name type="common">Siccationidurans arizonensis</name>
    <dbReference type="NCBI Taxonomy" id="1227077"/>
    <lineage>
        <taxon>Bacteria</taxon>
        <taxon>Pseudomonadati</taxon>
        <taxon>Bacteroidota</taxon>
        <taxon>Cytophagia</taxon>
        <taxon>Cytophagales</taxon>
        <taxon>Hymenobacteraceae</taxon>
        <taxon>Hymenobacter</taxon>
    </lineage>
</organism>